<dbReference type="PANTHER" id="PTHR42709">
    <property type="entry name" value="ALKALINE PHOSPHATASE LIKE PROTEIN"/>
    <property type="match status" value="1"/>
</dbReference>
<accession>A0ABY7GEP3</accession>
<feature type="transmembrane region" description="Helical" evidence="1">
    <location>
        <begin position="99"/>
        <end position="119"/>
    </location>
</feature>
<keyword evidence="1" id="KW-0812">Transmembrane</keyword>
<keyword evidence="1" id="KW-0472">Membrane</keyword>
<feature type="transmembrane region" description="Helical" evidence="1">
    <location>
        <begin position="18"/>
        <end position="35"/>
    </location>
</feature>
<evidence type="ECO:0000313" key="3">
    <source>
        <dbReference type="EMBL" id="WAR43755.1"/>
    </source>
</evidence>
<feature type="domain" description="VTT" evidence="2">
    <location>
        <begin position="39"/>
        <end position="155"/>
    </location>
</feature>
<protein>
    <submittedName>
        <fullName evidence="3">DedA family protein</fullName>
    </submittedName>
</protein>
<feature type="transmembrane region" description="Helical" evidence="1">
    <location>
        <begin position="169"/>
        <end position="191"/>
    </location>
</feature>
<dbReference type="RefSeq" id="WP_255188741.1">
    <property type="nucleotide sequence ID" value="NZ_CP113517.1"/>
</dbReference>
<organism evidence="3 4">
    <name type="scientific">Methylomonas rapida</name>
    <dbReference type="NCBI Taxonomy" id="2963939"/>
    <lineage>
        <taxon>Bacteria</taxon>
        <taxon>Pseudomonadati</taxon>
        <taxon>Pseudomonadota</taxon>
        <taxon>Gammaproteobacteria</taxon>
        <taxon>Methylococcales</taxon>
        <taxon>Methylococcaceae</taxon>
        <taxon>Methylomonas</taxon>
    </lineage>
</organism>
<evidence type="ECO:0000259" key="2">
    <source>
        <dbReference type="Pfam" id="PF09335"/>
    </source>
</evidence>
<evidence type="ECO:0000256" key="1">
    <source>
        <dbReference type="SAM" id="Phobius"/>
    </source>
</evidence>
<gene>
    <name evidence="3" type="ORF">NM686_015395</name>
</gene>
<sequence>MFKKLYDQVIHWSKHRHALKYLVAISFAESSFFPIPPDVMLAPMALAQPARAFRFALWTTLASVAGGMFGYGIGYFLFDSIEPWLRTSNYWEAYQTANVWFEQWGFWAVFVAGFSPIPYKVFTIAAGTLNMVFVPFVLASVIGRGGRFFLVAMLLAAGGEKLEGKLRDYMDRLGWGLTVLVVVGGLIYHFAR</sequence>
<dbReference type="Proteomes" id="UP001162780">
    <property type="component" value="Chromosome"/>
</dbReference>
<dbReference type="PANTHER" id="PTHR42709:SF11">
    <property type="entry name" value="DEDA FAMILY PROTEIN"/>
    <property type="match status" value="1"/>
</dbReference>
<keyword evidence="1" id="KW-1133">Transmembrane helix</keyword>
<dbReference type="EMBL" id="CP113517">
    <property type="protein sequence ID" value="WAR43755.1"/>
    <property type="molecule type" value="Genomic_DNA"/>
</dbReference>
<feature type="transmembrane region" description="Helical" evidence="1">
    <location>
        <begin position="55"/>
        <end position="78"/>
    </location>
</feature>
<evidence type="ECO:0000313" key="4">
    <source>
        <dbReference type="Proteomes" id="UP001162780"/>
    </source>
</evidence>
<feature type="transmembrane region" description="Helical" evidence="1">
    <location>
        <begin position="131"/>
        <end position="157"/>
    </location>
</feature>
<keyword evidence="4" id="KW-1185">Reference proteome</keyword>
<dbReference type="Pfam" id="PF09335">
    <property type="entry name" value="VTT_dom"/>
    <property type="match status" value="1"/>
</dbReference>
<dbReference type="InterPro" id="IPR032816">
    <property type="entry name" value="VTT_dom"/>
</dbReference>
<name>A0ABY7GEP3_9GAMM</name>
<dbReference type="InterPro" id="IPR051311">
    <property type="entry name" value="DedA_domain"/>
</dbReference>
<reference evidence="3" key="1">
    <citation type="submission" date="2022-11" db="EMBL/GenBank/DDBJ databases">
        <title>Methylomonas rapida sp. nov., Carotenoid-Producing Obligate Methanotrophs with High Growth Characteristics and Biotechnological Potential.</title>
        <authorList>
            <person name="Tikhonova E.N."/>
            <person name="Suleimanov R.Z."/>
            <person name="Miroshnikov K."/>
            <person name="Oshkin I.Y."/>
            <person name="Belova S.E."/>
            <person name="Danilova O.V."/>
            <person name="Ashikhmin A."/>
            <person name="Konopkin A."/>
            <person name="But S.Y."/>
            <person name="Khmelenina V.N."/>
            <person name="Kuznetsov N."/>
            <person name="Pimenov N.V."/>
            <person name="Dedysh S.N."/>
        </authorList>
    </citation>
    <scope>NUCLEOTIDE SEQUENCE</scope>
    <source>
        <strain evidence="3">MP1</strain>
    </source>
</reference>
<proteinExistence type="predicted"/>